<dbReference type="InterPro" id="IPR013149">
    <property type="entry name" value="ADH-like_C"/>
</dbReference>
<dbReference type="InterPro" id="IPR020843">
    <property type="entry name" value="ER"/>
</dbReference>
<keyword evidence="2 4" id="KW-0560">Oxidoreductase</keyword>
<dbReference type="GO" id="GO:0008270">
    <property type="term" value="F:zinc ion binding"/>
    <property type="evidence" value="ECO:0007669"/>
    <property type="project" value="InterPro"/>
</dbReference>
<dbReference type="SUPFAM" id="SSF50129">
    <property type="entry name" value="GroES-like"/>
    <property type="match status" value="1"/>
</dbReference>
<dbReference type="InterPro" id="IPR047618">
    <property type="entry name" value="QOR-like"/>
</dbReference>
<accession>A9G0T3</accession>
<dbReference type="Pfam" id="PF08240">
    <property type="entry name" value="ADH_N"/>
    <property type="match status" value="1"/>
</dbReference>
<evidence type="ECO:0000259" key="3">
    <source>
        <dbReference type="SMART" id="SM00829"/>
    </source>
</evidence>
<dbReference type="GO" id="GO:0003960">
    <property type="term" value="F:quinone reductase (NADPH) activity"/>
    <property type="evidence" value="ECO:0007669"/>
    <property type="project" value="UniProtKB-EC"/>
</dbReference>
<dbReference type="PANTHER" id="PTHR48106">
    <property type="entry name" value="QUINONE OXIDOREDUCTASE PIG3-RELATED"/>
    <property type="match status" value="1"/>
</dbReference>
<dbReference type="EMBL" id="AM746676">
    <property type="protein sequence ID" value="CAN92434.1"/>
    <property type="molecule type" value="Genomic_DNA"/>
</dbReference>
<dbReference type="Gene3D" id="3.90.180.10">
    <property type="entry name" value="Medium-chain alcohol dehydrogenases, catalytic domain"/>
    <property type="match status" value="1"/>
</dbReference>
<evidence type="ECO:0000313" key="4">
    <source>
        <dbReference type="EMBL" id="CAN92434.1"/>
    </source>
</evidence>
<feature type="domain" description="Enoyl reductase (ER)" evidence="3">
    <location>
        <begin position="4"/>
        <end position="309"/>
    </location>
</feature>
<dbReference type="STRING" id="448385.sce2275"/>
<dbReference type="eggNOG" id="COG0604">
    <property type="taxonomic scope" value="Bacteria"/>
</dbReference>
<reference evidence="4 5" key="1">
    <citation type="journal article" date="2007" name="Nat. Biotechnol.">
        <title>Complete genome sequence of the myxobacterium Sorangium cellulosum.</title>
        <authorList>
            <person name="Schneiker S."/>
            <person name="Perlova O."/>
            <person name="Kaiser O."/>
            <person name="Gerth K."/>
            <person name="Alici A."/>
            <person name="Altmeyer M.O."/>
            <person name="Bartels D."/>
            <person name="Bekel T."/>
            <person name="Beyer S."/>
            <person name="Bode E."/>
            <person name="Bode H.B."/>
            <person name="Bolten C.J."/>
            <person name="Choudhuri J.V."/>
            <person name="Doss S."/>
            <person name="Elnakady Y.A."/>
            <person name="Frank B."/>
            <person name="Gaigalat L."/>
            <person name="Goesmann A."/>
            <person name="Groeger C."/>
            <person name="Gross F."/>
            <person name="Jelsbak L."/>
            <person name="Jelsbak L."/>
            <person name="Kalinowski J."/>
            <person name="Kegler C."/>
            <person name="Knauber T."/>
            <person name="Konietzny S."/>
            <person name="Kopp M."/>
            <person name="Krause L."/>
            <person name="Krug D."/>
            <person name="Linke B."/>
            <person name="Mahmud T."/>
            <person name="Martinez-Arias R."/>
            <person name="McHardy A.C."/>
            <person name="Merai M."/>
            <person name="Meyer F."/>
            <person name="Mormann S."/>
            <person name="Munoz-Dorado J."/>
            <person name="Perez J."/>
            <person name="Pradella S."/>
            <person name="Rachid S."/>
            <person name="Raddatz G."/>
            <person name="Rosenau F."/>
            <person name="Rueckert C."/>
            <person name="Sasse F."/>
            <person name="Scharfe M."/>
            <person name="Schuster S.C."/>
            <person name="Suen G."/>
            <person name="Treuner-Lange A."/>
            <person name="Velicer G.J."/>
            <person name="Vorholter F.-J."/>
            <person name="Weissman K.J."/>
            <person name="Welch R.D."/>
            <person name="Wenzel S.C."/>
            <person name="Whitworth D.E."/>
            <person name="Wilhelm S."/>
            <person name="Wittmann C."/>
            <person name="Bloecker H."/>
            <person name="Puehler A."/>
            <person name="Mueller R."/>
        </authorList>
    </citation>
    <scope>NUCLEOTIDE SEQUENCE [LARGE SCALE GENOMIC DNA]</scope>
    <source>
        <strain evidence="5">So ce56</strain>
    </source>
</reference>
<dbReference type="InterPro" id="IPR011032">
    <property type="entry name" value="GroES-like_sf"/>
</dbReference>
<dbReference type="SUPFAM" id="SSF51735">
    <property type="entry name" value="NAD(P)-binding Rossmann-fold domains"/>
    <property type="match status" value="1"/>
</dbReference>
<name>A9G0T3_SORC5</name>
<dbReference type="Proteomes" id="UP000002139">
    <property type="component" value="Chromosome"/>
</dbReference>
<keyword evidence="5" id="KW-1185">Reference proteome</keyword>
<dbReference type="PROSITE" id="PS01162">
    <property type="entry name" value="QOR_ZETA_CRYSTAL"/>
    <property type="match status" value="1"/>
</dbReference>
<dbReference type="InterPro" id="IPR002364">
    <property type="entry name" value="Quin_OxRdtase/zeta-crystal_CS"/>
</dbReference>
<dbReference type="InterPro" id="IPR036291">
    <property type="entry name" value="NAD(P)-bd_dom_sf"/>
</dbReference>
<dbReference type="Pfam" id="PF00107">
    <property type="entry name" value="ADH_zinc_N"/>
    <property type="match status" value="1"/>
</dbReference>
<dbReference type="InterPro" id="IPR013154">
    <property type="entry name" value="ADH-like_N"/>
</dbReference>
<gene>
    <name evidence="4" type="primary">qor1</name>
    <name evidence="4" type="ordered locus">sce2275</name>
</gene>
<dbReference type="GO" id="GO:0070402">
    <property type="term" value="F:NADPH binding"/>
    <property type="evidence" value="ECO:0007669"/>
    <property type="project" value="TreeGrafter"/>
</dbReference>
<dbReference type="GO" id="GO:0005829">
    <property type="term" value="C:cytosol"/>
    <property type="evidence" value="ECO:0007669"/>
    <property type="project" value="TreeGrafter"/>
</dbReference>
<dbReference type="SMART" id="SM00829">
    <property type="entry name" value="PKS_ER"/>
    <property type="match status" value="1"/>
</dbReference>
<dbReference type="PANTHER" id="PTHR48106:SF13">
    <property type="entry name" value="QUINONE OXIDOREDUCTASE-RELATED"/>
    <property type="match status" value="1"/>
</dbReference>
<evidence type="ECO:0000256" key="1">
    <source>
        <dbReference type="ARBA" id="ARBA00022857"/>
    </source>
</evidence>
<sequence>MLELHDLAVPTPSSGEVLVRVRFAGVNFADVTLRRAAHPWLDPPPLTPGFEASGVVAAVGEGVTETRPGERVATLHFGLGAYAEHQLVPASQVIPLPADVSFESATALMLQGLTAHVLTFENPKFAAGQVALIHAAAGGMGRLLTQWLKRRGATVIGTVSTPEKARLAAAAGADHVIDYRARDFAEETLRLTHGRGADFIIDGVGSATFERNLEAVAPRGHIAFYGFASGAPDALDLRRLMAKSVSVSGENVAGYVRSREELSRRASAVFDAHREGALVPRIERVLPLARAAEAHELLESRATAGKVLLAI</sequence>
<proteinExistence type="predicted"/>
<protein>
    <submittedName>
        <fullName evidence="4">NADPH:quinone reductase</fullName>
        <ecNumber evidence="4">1.6.5.5</ecNumber>
    </submittedName>
</protein>
<dbReference type="EC" id="1.6.5.5" evidence="4"/>
<keyword evidence="1" id="KW-0521">NADP</keyword>
<dbReference type="KEGG" id="scl:sce2275"/>
<dbReference type="CDD" id="cd05286">
    <property type="entry name" value="QOR2"/>
    <property type="match status" value="1"/>
</dbReference>
<evidence type="ECO:0000313" key="5">
    <source>
        <dbReference type="Proteomes" id="UP000002139"/>
    </source>
</evidence>
<dbReference type="HOGENOM" id="CLU_026673_3_1_7"/>
<dbReference type="GO" id="GO:0035925">
    <property type="term" value="F:mRNA 3'-UTR AU-rich region binding"/>
    <property type="evidence" value="ECO:0007669"/>
    <property type="project" value="TreeGrafter"/>
</dbReference>
<evidence type="ECO:0000256" key="2">
    <source>
        <dbReference type="ARBA" id="ARBA00023002"/>
    </source>
</evidence>
<dbReference type="Gene3D" id="3.40.50.720">
    <property type="entry name" value="NAD(P)-binding Rossmann-like Domain"/>
    <property type="match status" value="1"/>
</dbReference>
<dbReference type="AlphaFoldDB" id="A9G0T3"/>
<organism evidence="4 5">
    <name type="scientific">Sorangium cellulosum (strain So ce56)</name>
    <name type="common">Polyangium cellulosum (strain So ce56)</name>
    <dbReference type="NCBI Taxonomy" id="448385"/>
    <lineage>
        <taxon>Bacteria</taxon>
        <taxon>Pseudomonadati</taxon>
        <taxon>Myxococcota</taxon>
        <taxon>Polyangia</taxon>
        <taxon>Polyangiales</taxon>
        <taxon>Polyangiaceae</taxon>
        <taxon>Sorangium</taxon>
    </lineage>
</organism>